<evidence type="ECO:0000313" key="3">
    <source>
        <dbReference type="Proteomes" id="UP000827889"/>
    </source>
</evidence>
<feature type="compositionally biased region" description="Basic and acidic residues" evidence="2">
    <location>
        <begin position="82"/>
        <end position="97"/>
    </location>
</feature>
<dbReference type="KEGG" id="rarg:115745942"/>
<dbReference type="PANTHER" id="PTHR33476:SF7">
    <property type="entry name" value="EMB|CAB62613.1"/>
    <property type="match status" value="1"/>
</dbReference>
<gene>
    <name evidence="4" type="primary">LOC115745942</name>
</gene>
<sequence>MDFWVFVAAAGAGCLTKYLKNTSNDREMPSDLCSSHRDPESQNSLFRGLAQRKKLARDASNSVERLEFVSRESLDASSAAEEASRSRVYDPKSKGNSEECSVLSISTLPTEMSSSRTYTRNENESDAGCSACSGSNDILAAPLEGDIVTYCGFAKNKNLHRSRYTHGRFVKPLSSLESCLMAQLYNHHAEMEDYWHSSPQSPTCLTVRPLLVTDGSRIISRLSDGFSGAQSAIEVDKLLKKANSEKNRSVVGVPPLPKLTCSHFRKQMQSKSGKDKRLGGSIRMFTGKRLPSEHGSLHGTILFCLGISFGTMSSIIANQKEVDKLKELLKQTENLVQDLQEELEMKDSVTVKELASENYESQDTHNGSLRDTAPTPFSLEHSVIDRRVFTKESYSPKVGETPDSMSKIEAELEAELERLGLNMNASRLGRRLSSAEPEDLGADFAQGELRTDVDGAQPIAEEDANESSGTSTTHSANYAVSPTELTLRLHEVIQSRLEKRIQELELALENSQRKVRVMESAQRSYRSRKFINDQLASSFHGTPVHGECDAVAQPQPLIMNLAGEALSAYDEAYEELMKFESSEEDSPTVLYEIKHQELSKIIKQDEPRGQNAEEENGFCQKLTLDGQDKSVGTLSREAKETNGQFSRYQEIDSFGMVGDESSDADDEREKLLIRQIVERTKKGSPVVLKAQTLLFSGDSDD</sequence>
<feature type="coiled-coil region" evidence="1">
    <location>
        <begin position="315"/>
        <end position="349"/>
    </location>
</feature>
<dbReference type="RefSeq" id="XP_030537447.2">
    <property type="nucleotide sequence ID" value="XM_030681587.2"/>
</dbReference>
<accession>A0A8B8PSZ3</accession>
<evidence type="ECO:0000256" key="1">
    <source>
        <dbReference type="SAM" id="Coils"/>
    </source>
</evidence>
<evidence type="ECO:0000256" key="2">
    <source>
        <dbReference type="SAM" id="MobiDB-lite"/>
    </source>
</evidence>
<protein>
    <submittedName>
        <fullName evidence="4">Uncharacterized protein LOC115745942</fullName>
    </submittedName>
</protein>
<keyword evidence="3" id="KW-1185">Reference proteome</keyword>
<feature type="coiled-coil region" evidence="1">
    <location>
        <begin position="494"/>
        <end position="521"/>
    </location>
</feature>
<dbReference type="InterPro" id="IPR040348">
    <property type="entry name" value="POLAR-like"/>
</dbReference>
<evidence type="ECO:0000313" key="4">
    <source>
        <dbReference type="RefSeq" id="XP_030537447.2"/>
    </source>
</evidence>
<organism evidence="3 4">
    <name type="scientific">Rhodamnia argentea</name>
    <dbReference type="NCBI Taxonomy" id="178133"/>
    <lineage>
        <taxon>Eukaryota</taxon>
        <taxon>Viridiplantae</taxon>
        <taxon>Streptophyta</taxon>
        <taxon>Embryophyta</taxon>
        <taxon>Tracheophyta</taxon>
        <taxon>Spermatophyta</taxon>
        <taxon>Magnoliopsida</taxon>
        <taxon>eudicotyledons</taxon>
        <taxon>Gunneridae</taxon>
        <taxon>Pentapetalae</taxon>
        <taxon>rosids</taxon>
        <taxon>malvids</taxon>
        <taxon>Myrtales</taxon>
        <taxon>Myrtaceae</taxon>
        <taxon>Myrtoideae</taxon>
        <taxon>Myrteae</taxon>
        <taxon>Australasian group</taxon>
        <taxon>Rhodamnia</taxon>
    </lineage>
</organism>
<dbReference type="PANTHER" id="PTHR33476">
    <property type="entry name" value="EMB|CAB62613.1"/>
    <property type="match status" value="1"/>
</dbReference>
<dbReference type="GO" id="GO:0008356">
    <property type="term" value="P:asymmetric cell division"/>
    <property type="evidence" value="ECO:0007669"/>
    <property type="project" value="InterPro"/>
</dbReference>
<keyword evidence="1" id="KW-0175">Coiled coil</keyword>
<name>A0A8B8PSZ3_9MYRT</name>
<feature type="region of interest" description="Disordered" evidence="2">
    <location>
        <begin position="80"/>
        <end position="101"/>
    </location>
</feature>
<proteinExistence type="predicted"/>
<dbReference type="AlphaFoldDB" id="A0A8B8PSZ3"/>
<dbReference type="Proteomes" id="UP000827889">
    <property type="component" value="Chromosome 6"/>
</dbReference>
<dbReference type="GeneID" id="115745942"/>
<reference evidence="4" key="1">
    <citation type="submission" date="2025-08" db="UniProtKB">
        <authorList>
            <consortium name="RefSeq"/>
        </authorList>
    </citation>
    <scope>IDENTIFICATION</scope>
    <source>
        <tissue evidence="4">Leaf</tissue>
    </source>
</reference>